<evidence type="ECO:0000313" key="8">
    <source>
        <dbReference type="Proteomes" id="UP000276133"/>
    </source>
</evidence>
<dbReference type="PANTHER" id="PTHR46481:SF10">
    <property type="entry name" value="ZINC FINGER BED DOMAIN-CONTAINING PROTEIN 39"/>
    <property type="match status" value="1"/>
</dbReference>
<evidence type="ECO:0000256" key="2">
    <source>
        <dbReference type="ARBA" id="ARBA00022723"/>
    </source>
</evidence>
<keyword evidence="3" id="KW-0863">Zinc-finger</keyword>
<proteinExistence type="predicted"/>
<dbReference type="AlphaFoldDB" id="A0A3M7QG76"/>
<comment type="subcellular location">
    <subcellularLocation>
        <location evidence="1">Nucleus</location>
    </subcellularLocation>
</comment>
<dbReference type="Proteomes" id="UP000276133">
    <property type="component" value="Unassembled WGS sequence"/>
</dbReference>
<feature type="region of interest" description="Disordered" evidence="6">
    <location>
        <begin position="87"/>
        <end position="111"/>
    </location>
</feature>
<dbReference type="GO" id="GO:0008270">
    <property type="term" value="F:zinc ion binding"/>
    <property type="evidence" value="ECO:0007669"/>
    <property type="project" value="UniProtKB-KW"/>
</dbReference>
<dbReference type="EMBL" id="REGN01006253">
    <property type="protein sequence ID" value="RNA10253.1"/>
    <property type="molecule type" value="Genomic_DNA"/>
</dbReference>
<dbReference type="InterPro" id="IPR012337">
    <property type="entry name" value="RNaseH-like_sf"/>
</dbReference>
<keyword evidence="8" id="KW-1185">Reference proteome</keyword>
<keyword evidence="5" id="KW-0539">Nucleus</keyword>
<dbReference type="PANTHER" id="PTHR46481">
    <property type="entry name" value="ZINC FINGER BED DOMAIN-CONTAINING PROTEIN 4"/>
    <property type="match status" value="1"/>
</dbReference>
<sequence length="390" mass="45564">MRLPLFFIHLGIEPSNTQLLNVNQQVPLIRNKRKRYSKSSIIWEHCYKKLINGKEYLQCSNCSSFYLWLGSTSNIKNHLRNNHNLSEDSITEENKEEYSENEAEPNNKKMKCNTKTDNKLLKFVLINLNNYSIPKRKNLSGKILNEEFDRTVIKIKSCLAKASSITITLDLWTSIQNYPYMGVTCHCLDERMILSSYTLAVRHLPGTHSSEAIKENLKMVLNEYNIFDKIVGIVTDNCSNMINLSLLLNSDVHPEPRTSLSQMRKKVYQFSCCAHVLNLILQRMSKYSNEKEFETENRGDENFLSDIEAECMQNYASLIEKCRKIVSVFHQSTKYSEYLSEAQILLNIEQHKLIQDNKTRYNSTYMMIERLYEQLDAINHALTQPDIRRK</sequence>
<keyword evidence="2" id="KW-0479">Metal-binding</keyword>
<reference evidence="7 8" key="1">
    <citation type="journal article" date="2018" name="Sci. Rep.">
        <title>Genomic signatures of local adaptation to the degree of environmental predictability in rotifers.</title>
        <authorList>
            <person name="Franch-Gras L."/>
            <person name="Hahn C."/>
            <person name="Garcia-Roger E.M."/>
            <person name="Carmona M.J."/>
            <person name="Serra M."/>
            <person name="Gomez A."/>
        </authorList>
    </citation>
    <scope>NUCLEOTIDE SEQUENCE [LARGE SCALE GENOMIC DNA]</scope>
    <source>
        <strain evidence="7">HYR1</strain>
    </source>
</reference>
<gene>
    <name evidence="7" type="ORF">BpHYR1_015910</name>
</gene>
<evidence type="ECO:0000256" key="4">
    <source>
        <dbReference type="ARBA" id="ARBA00022833"/>
    </source>
</evidence>
<dbReference type="OrthoDB" id="1869581at2759"/>
<evidence type="ECO:0000256" key="6">
    <source>
        <dbReference type="SAM" id="MobiDB-lite"/>
    </source>
</evidence>
<organism evidence="7 8">
    <name type="scientific">Brachionus plicatilis</name>
    <name type="common">Marine rotifer</name>
    <name type="synonym">Brachionus muelleri</name>
    <dbReference type="NCBI Taxonomy" id="10195"/>
    <lineage>
        <taxon>Eukaryota</taxon>
        <taxon>Metazoa</taxon>
        <taxon>Spiralia</taxon>
        <taxon>Gnathifera</taxon>
        <taxon>Rotifera</taxon>
        <taxon>Eurotatoria</taxon>
        <taxon>Monogononta</taxon>
        <taxon>Pseudotrocha</taxon>
        <taxon>Ploima</taxon>
        <taxon>Brachionidae</taxon>
        <taxon>Brachionus</taxon>
    </lineage>
</organism>
<evidence type="ECO:0000256" key="3">
    <source>
        <dbReference type="ARBA" id="ARBA00022771"/>
    </source>
</evidence>
<dbReference type="GO" id="GO:0005634">
    <property type="term" value="C:nucleus"/>
    <property type="evidence" value="ECO:0007669"/>
    <property type="project" value="UniProtKB-SubCell"/>
</dbReference>
<comment type="caution">
    <text evidence="7">The sequence shown here is derived from an EMBL/GenBank/DDBJ whole genome shotgun (WGS) entry which is preliminary data.</text>
</comment>
<evidence type="ECO:0000256" key="5">
    <source>
        <dbReference type="ARBA" id="ARBA00023242"/>
    </source>
</evidence>
<protein>
    <submittedName>
        <fullName evidence="7">Zinc finger BED domain-containing 1-like</fullName>
    </submittedName>
</protein>
<dbReference type="InterPro" id="IPR052035">
    <property type="entry name" value="ZnF_BED_domain_contain"/>
</dbReference>
<accession>A0A3M7QG76</accession>
<dbReference type="STRING" id="10195.A0A3M7QG76"/>
<dbReference type="SUPFAM" id="SSF53098">
    <property type="entry name" value="Ribonuclease H-like"/>
    <property type="match status" value="1"/>
</dbReference>
<evidence type="ECO:0000256" key="1">
    <source>
        <dbReference type="ARBA" id="ARBA00004123"/>
    </source>
</evidence>
<keyword evidence="4" id="KW-0862">Zinc</keyword>
<evidence type="ECO:0000313" key="7">
    <source>
        <dbReference type="EMBL" id="RNA10253.1"/>
    </source>
</evidence>
<name>A0A3M7QG76_BRAPC</name>